<reference evidence="1" key="2">
    <citation type="submission" date="2020-11" db="EMBL/GenBank/DDBJ databases">
        <authorList>
            <person name="McCartney M.A."/>
            <person name="Auch B."/>
            <person name="Kono T."/>
            <person name="Mallez S."/>
            <person name="Becker A."/>
            <person name="Gohl D.M."/>
            <person name="Silverstein K.A.T."/>
            <person name="Koren S."/>
            <person name="Bechman K.B."/>
            <person name="Herman A."/>
            <person name="Abrahante J.E."/>
            <person name="Garbe J."/>
        </authorList>
    </citation>
    <scope>NUCLEOTIDE SEQUENCE</scope>
    <source>
        <strain evidence="1">Duluth1</strain>
        <tissue evidence="1">Whole animal</tissue>
    </source>
</reference>
<comment type="caution">
    <text evidence="1">The sequence shown here is derived from an EMBL/GenBank/DDBJ whole genome shotgun (WGS) entry which is preliminary data.</text>
</comment>
<evidence type="ECO:0000313" key="2">
    <source>
        <dbReference type="Proteomes" id="UP000828390"/>
    </source>
</evidence>
<evidence type="ECO:0000313" key="1">
    <source>
        <dbReference type="EMBL" id="KAH3820952.1"/>
    </source>
</evidence>
<organism evidence="1 2">
    <name type="scientific">Dreissena polymorpha</name>
    <name type="common">Zebra mussel</name>
    <name type="synonym">Mytilus polymorpha</name>
    <dbReference type="NCBI Taxonomy" id="45954"/>
    <lineage>
        <taxon>Eukaryota</taxon>
        <taxon>Metazoa</taxon>
        <taxon>Spiralia</taxon>
        <taxon>Lophotrochozoa</taxon>
        <taxon>Mollusca</taxon>
        <taxon>Bivalvia</taxon>
        <taxon>Autobranchia</taxon>
        <taxon>Heteroconchia</taxon>
        <taxon>Euheterodonta</taxon>
        <taxon>Imparidentia</taxon>
        <taxon>Neoheterodontei</taxon>
        <taxon>Myida</taxon>
        <taxon>Dreissenoidea</taxon>
        <taxon>Dreissenidae</taxon>
        <taxon>Dreissena</taxon>
    </lineage>
</organism>
<dbReference type="Proteomes" id="UP000828390">
    <property type="component" value="Unassembled WGS sequence"/>
</dbReference>
<reference evidence="1" key="1">
    <citation type="journal article" date="2019" name="bioRxiv">
        <title>The Genome of the Zebra Mussel, Dreissena polymorpha: A Resource for Invasive Species Research.</title>
        <authorList>
            <person name="McCartney M.A."/>
            <person name="Auch B."/>
            <person name="Kono T."/>
            <person name="Mallez S."/>
            <person name="Zhang Y."/>
            <person name="Obille A."/>
            <person name="Becker A."/>
            <person name="Abrahante J.E."/>
            <person name="Garbe J."/>
            <person name="Badalamenti J.P."/>
            <person name="Herman A."/>
            <person name="Mangelson H."/>
            <person name="Liachko I."/>
            <person name="Sullivan S."/>
            <person name="Sone E.D."/>
            <person name="Koren S."/>
            <person name="Silverstein K.A.T."/>
            <person name="Beckman K.B."/>
            <person name="Gohl D.M."/>
        </authorList>
    </citation>
    <scope>NUCLEOTIDE SEQUENCE</scope>
    <source>
        <strain evidence="1">Duluth1</strain>
        <tissue evidence="1">Whole animal</tissue>
    </source>
</reference>
<keyword evidence="2" id="KW-1185">Reference proteome</keyword>
<sequence length="84" mass="9756">MQSTSSKQMVCEEEILTVRSEVDLSRSPPCQDNLCKHIFRTNYRLSILKKANDPRLPPYQNNLSAYLQDKLSSFHIEESEQPNN</sequence>
<accession>A0A9D4GW14</accession>
<gene>
    <name evidence="1" type="ORF">DPMN_122705</name>
</gene>
<dbReference type="EMBL" id="JAIWYP010000005">
    <property type="protein sequence ID" value="KAH3820952.1"/>
    <property type="molecule type" value="Genomic_DNA"/>
</dbReference>
<dbReference type="AlphaFoldDB" id="A0A9D4GW14"/>
<protein>
    <submittedName>
        <fullName evidence="1">Uncharacterized protein</fullName>
    </submittedName>
</protein>
<name>A0A9D4GW14_DREPO</name>
<proteinExistence type="predicted"/>